<dbReference type="InterPro" id="IPR045278">
    <property type="entry name" value="CRS1/CFM2/CFM3"/>
</dbReference>
<keyword evidence="2" id="KW-0677">Repeat</keyword>
<dbReference type="AlphaFoldDB" id="A0A8J5I0N0"/>
<name>A0A8J5I0N0_ZINOF</name>
<dbReference type="PANTHER" id="PTHR31846:SF7">
    <property type="entry name" value="CRS1 _ YHBY (CRM) DOMAIN-CONTAINING PROTEIN"/>
    <property type="match status" value="1"/>
</dbReference>
<evidence type="ECO:0000313" key="7">
    <source>
        <dbReference type="Proteomes" id="UP000734854"/>
    </source>
</evidence>
<protein>
    <submittedName>
        <fullName evidence="6">Uncharacterized protein</fullName>
    </submittedName>
</protein>
<accession>A0A8J5I0N0</accession>
<organism evidence="6 7">
    <name type="scientific">Zingiber officinale</name>
    <name type="common">Ginger</name>
    <name type="synonym">Amomum zingiber</name>
    <dbReference type="NCBI Taxonomy" id="94328"/>
    <lineage>
        <taxon>Eukaryota</taxon>
        <taxon>Viridiplantae</taxon>
        <taxon>Streptophyta</taxon>
        <taxon>Embryophyta</taxon>
        <taxon>Tracheophyta</taxon>
        <taxon>Spermatophyta</taxon>
        <taxon>Magnoliopsida</taxon>
        <taxon>Liliopsida</taxon>
        <taxon>Zingiberales</taxon>
        <taxon>Zingiberaceae</taxon>
        <taxon>Zingiber</taxon>
    </lineage>
</organism>
<dbReference type="GO" id="GO:0003729">
    <property type="term" value="F:mRNA binding"/>
    <property type="evidence" value="ECO:0007669"/>
    <property type="project" value="InterPro"/>
</dbReference>
<dbReference type="GO" id="GO:1990904">
    <property type="term" value="C:ribonucleoprotein complex"/>
    <property type="evidence" value="ECO:0007669"/>
    <property type="project" value="UniProtKB-KW"/>
</dbReference>
<keyword evidence="1" id="KW-0507">mRNA processing</keyword>
<evidence type="ECO:0000256" key="3">
    <source>
        <dbReference type="ARBA" id="ARBA00022946"/>
    </source>
</evidence>
<keyword evidence="4" id="KW-0508">mRNA splicing</keyword>
<keyword evidence="5" id="KW-0687">Ribonucleoprotein</keyword>
<dbReference type="EMBL" id="JACMSC010000002">
    <property type="protein sequence ID" value="KAG6530751.1"/>
    <property type="molecule type" value="Genomic_DNA"/>
</dbReference>
<dbReference type="PANTHER" id="PTHR31846">
    <property type="entry name" value="CRS1 / YHBY (CRM) DOMAIN-CONTAINING PROTEIN"/>
    <property type="match status" value="1"/>
</dbReference>
<proteinExistence type="predicted"/>
<evidence type="ECO:0000256" key="2">
    <source>
        <dbReference type="ARBA" id="ARBA00022737"/>
    </source>
</evidence>
<evidence type="ECO:0000256" key="1">
    <source>
        <dbReference type="ARBA" id="ARBA00022664"/>
    </source>
</evidence>
<dbReference type="Proteomes" id="UP000734854">
    <property type="component" value="Unassembled WGS sequence"/>
</dbReference>
<dbReference type="GO" id="GO:0006397">
    <property type="term" value="P:mRNA processing"/>
    <property type="evidence" value="ECO:0007669"/>
    <property type="project" value="UniProtKB-KW"/>
</dbReference>
<sequence length="228" mass="25583">MNFGLPMMEFGDPDENFDDERGKSRMHLVIEKLNVAEDEKRSNSYLSDGSFGNSVDAIPPMANHIMCIPWGMQSKSAPWAHGAKYGEKRVLWMIRVRKQATPRLGYCYCELWDKSSIAKIAIKRGIPNTSNGRIAEEIKTGVLARNKEYIVSYRGNDFETRSIREVPVKNEKLATITEDDEEVARLRASASVADAKSDKGSLVAATPDVIFFSDIRSIKGQEGRESFV</sequence>
<reference evidence="6 7" key="1">
    <citation type="submission" date="2020-08" db="EMBL/GenBank/DDBJ databases">
        <title>Plant Genome Project.</title>
        <authorList>
            <person name="Zhang R.-G."/>
        </authorList>
    </citation>
    <scope>NUCLEOTIDE SEQUENCE [LARGE SCALE GENOMIC DNA]</scope>
    <source>
        <tissue evidence="6">Rhizome</tissue>
    </source>
</reference>
<evidence type="ECO:0000256" key="5">
    <source>
        <dbReference type="ARBA" id="ARBA00023274"/>
    </source>
</evidence>
<keyword evidence="7" id="KW-1185">Reference proteome</keyword>
<keyword evidence="3" id="KW-0809">Transit peptide</keyword>
<comment type="caution">
    <text evidence="6">The sequence shown here is derived from an EMBL/GenBank/DDBJ whole genome shotgun (WGS) entry which is preliminary data.</text>
</comment>
<evidence type="ECO:0000313" key="6">
    <source>
        <dbReference type="EMBL" id="KAG6530751.1"/>
    </source>
</evidence>
<dbReference type="GO" id="GO:0000375">
    <property type="term" value="P:RNA splicing, via transesterification reactions"/>
    <property type="evidence" value="ECO:0007669"/>
    <property type="project" value="InterPro"/>
</dbReference>
<evidence type="ECO:0000256" key="4">
    <source>
        <dbReference type="ARBA" id="ARBA00023187"/>
    </source>
</evidence>
<gene>
    <name evidence="6" type="ORF">ZIOFF_004509</name>
</gene>